<dbReference type="Pfam" id="PF01177">
    <property type="entry name" value="Asp_Glu_race"/>
    <property type="match status" value="1"/>
</dbReference>
<dbReference type="PANTHER" id="PTHR21198">
    <property type="entry name" value="GLUTAMATE RACEMASE"/>
    <property type="match status" value="1"/>
</dbReference>
<dbReference type="SUPFAM" id="SSF53681">
    <property type="entry name" value="Aspartate/glutamate racemase"/>
    <property type="match status" value="2"/>
</dbReference>
<accession>A0A2T0RZ62</accession>
<keyword evidence="1" id="KW-0413">Isomerase</keyword>
<dbReference type="GO" id="GO:0047661">
    <property type="term" value="F:amino-acid racemase activity"/>
    <property type="evidence" value="ECO:0007669"/>
    <property type="project" value="InterPro"/>
</dbReference>
<organism evidence="2 3">
    <name type="scientific">Aliiruegeria haliotis</name>
    <dbReference type="NCBI Taxonomy" id="1280846"/>
    <lineage>
        <taxon>Bacteria</taxon>
        <taxon>Pseudomonadati</taxon>
        <taxon>Pseudomonadota</taxon>
        <taxon>Alphaproteobacteria</taxon>
        <taxon>Rhodobacterales</taxon>
        <taxon>Roseobacteraceae</taxon>
        <taxon>Aliiruegeria</taxon>
    </lineage>
</organism>
<dbReference type="EMBL" id="PVTD01000001">
    <property type="protein sequence ID" value="PRY26465.1"/>
    <property type="molecule type" value="Genomic_DNA"/>
</dbReference>
<comment type="caution">
    <text evidence="2">The sequence shown here is derived from an EMBL/GenBank/DDBJ whole genome shotgun (WGS) entry which is preliminary data.</text>
</comment>
<dbReference type="Proteomes" id="UP000239480">
    <property type="component" value="Unassembled WGS sequence"/>
</dbReference>
<gene>
    <name evidence="2" type="ORF">CLV78_101561</name>
</gene>
<dbReference type="InterPro" id="IPR015942">
    <property type="entry name" value="Asp/Glu/hydantoin_racemase"/>
</dbReference>
<name>A0A2T0RZ62_9RHOB</name>
<proteinExistence type="predicted"/>
<evidence type="ECO:0000256" key="1">
    <source>
        <dbReference type="ARBA" id="ARBA00023235"/>
    </source>
</evidence>
<evidence type="ECO:0000313" key="3">
    <source>
        <dbReference type="Proteomes" id="UP000239480"/>
    </source>
</evidence>
<dbReference type="OrthoDB" id="9803739at2"/>
<evidence type="ECO:0000313" key="2">
    <source>
        <dbReference type="EMBL" id="PRY26465.1"/>
    </source>
</evidence>
<sequence length="223" mass="23737">MHLGLIGGIGPAATLTYYARLVERFRAAGLPLELTIVHADVGALVDNALADRRHEQAEIFARHIRQLQGAGAELASITSIGAHFCFAETEALSPLPLLNAVTPIDTHCAEVGINRIGLLGTEAVMASRLYRQLHQTQAVVPDGDLRDWARAYVDMARAGTCSDTLRKRFFAAGREMVEQQGAEAVLLAGTDLGLAFDGHDPGYPVIDALDIHVAALLAAAIPA</sequence>
<dbReference type="AlphaFoldDB" id="A0A2T0RZ62"/>
<dbReference type="Gene3D" id="3.40.50.1860">
    <property type="match status" value="2"/>
</dbReference>
<keyword evidence="3" id="KW-1185">Reference proteome</keyword>
<dbReference type="RefSeq" id="WP_106203225.1">
    <property type="nucleotide sequence ID" value="NZ_PVTD01000001.1"/>
</dbReference>
<reference evidence="2 3" key="1">
    <citation type="submission" date="2018-03" db="EMBL/GenBank/DDBJ databases">
        <title>Genomic Encyclopedia of Archaeal and Bacterial Type Strains, Phase II (KMG-II): from individual species to whole genera.</title>
        <authorList>
            <person name="Goeker M."/>
        </authorList>
    </citation>
    <scope>NUCLEOTIDE SEQUENCE [LARGE SCALE GENOMIC DNA]</scope>
    <source>
        <strain evidence="2 3">DSM 29328</strain>
    </source>
</reference>
<protein>
    <submittedName>
        <fullName evidence="2">Aspartate racemase</fullName>
    </submittedName>
</protein>
<dbReference type="PANTHER" id="PTHR21198:SF7">
    <property type="entry name" value="ASPARTATE-GLUTAMATE RACEMASE FAMILY"/>
    <property type="match status" value="1"/>
</dbReference>
<dbReference type="InterPro" id="IPR001920">
    <property type="entry name" value="Asp/Glu_race"/>
</dbReference>